<dbReference type="KEGG" id="kan:IMCC3317_13290"/>
<feature type="signal peptide" evidence="4">
    <location>
        <begin position="1"/>
        <end position="21"/>
    </location>
</feature>
<protein>
    <submittedName>
        <fullName evidence="5">Beta-barrel assembly-enhancing protease</fullName>
        <ecNumber evidence="5">3.4.-.-</ecNumber>
    </submittedName>
</protein>
<dbReference type="PROSITE" id="PS50005">
    <property type="entry name" value="TPR"/>
    <property type="match status" value="1"/>
</dbReference>
<keyword evidence="5" id="KW-0378">Hydrolase</keyword>
<dbReference type="InterPro" id="IPR019734">
    <property type="entry name" value="TPR_rpt"/>
</dbReference>
<reference evidence="5 6" key="1">
    <citation type="journal article" date="2013" name="Int. J. Syst. Evol. Microbiol.">
        <title>Kordia antarctica sp. nov., isolated from Antarctic seawater.</title>
        <authorList>
            <person name="Baek K."/>
            <person name="Choi A."/>
            <person name="Kang I."/>
            <person name="Lee K."/>
            <person name="Cho J.C."/>
        </authorList>
    </citation>
    <scope>NUCLEOTIDE SEQUENCE [LARGE SCALE GENOMIC DNA]</scope>
    <source>
        <strain evidence="5 6">IMCC3317</strain>
    </source>
</reference>
<keyword evidence="4" id="KW-0732">Signal</keyword>
<evidence type="ECO:0000313" key="5">
    <source>
        <dbReference type="EMBL" id="QHI35978.1"/>
    </source>
</evidence>
<dbReference type="OrthoDB" id="1149028at2"/>
<dbReference type="EMBL" id="CP019288">
    <property type="protein sequence ID" value="QHI35978.1"/>
    <property type="molecule type" value="Genomic_DNA"/>
</dbReference>
<proteinExistence type="predicted"/>
<dbReference type="GO" id="GO:0006508">
    <property type="term" value="P:proteolysis"/>
    <property type="evidence" value="ECO:0007669"/>
    <property type="project" value="UniProtKB-KW"/>
</dbReference>
<evidence type="ECO:0000256" key="4">
    <source>
        <dbReference type="SAM" id="SignalP"/>
    </source>
</evidence>
<feature type="chain" id="PRO_5029483285" evidence="4">
    <location>
        <begin position="22"/>
        <end position="428"/>
    </location>
</feature>
<dbReference type="Gene3D" id="1.25.40.10">
    <property type="entry name" value="Tetratricopeptide repeat domain"/>
    <property type="match status" value="1"/>
</dbReference>
<dbReference type="Pfam" id="PF14559">
    <property type="entry name" value="TPR_19"/>
    <property type="match status" value="1"/>
</dbReference>
<evidence type="ECO:0000256" key="2">
    <source>
        <dbReference type="ARBA" id="ARBA00022803"/>
    </source>
</evidence>
<gene>
    <name evidence="5" type="primary">bepA_1</name>
    <name evidence="5" type="ORF">IMCC3317_13290</name>
</gene>
<sequence>MKKTILIFSAMLITAFSFAQKKELRAVEKALKKGNTTEAKATLSSISSTIESADAKYKAQYYFLKGRTYQELAEKGMDTDASLKIAGDAYNKLFAFEKEQKDFEYTKEAKPMLQTMISKIVEKAIASQKEENYKKASELLYLSYTLQPENKNFLYFAASNSISEKDYDTALKYYVELKETGYTGEETQYYAINVADGKKESFAEKTLRDVSVRVKSHSNPTEEKTKSRLPEIVKNISWIYTNHIGDNEKALAAVEDAIAMNPNDASLLLTKGNIYYKMGDTAKFKEIMQEIIAKNPNDVDSYYNIGVISAENGDVEEARAAYKKVLELDPGYVNAAINLSKTYLDESSDVVDKMNELGNSSADNRKYDEYKAQQTALYRKSLAVLEGISESVPNDVSILKQLKGLYSFLGESEKVKKVKAKLAELGEQ</sequence>
<feature type="repeat" description="TPR" evidence="3">
    <location>
        <begin position="299"/>
        <end position="332"/>
    </location>
</feature>
<evidence type="ECO:0000256" key="1">
    <source>
        <dbReference type="ARBA" id="ARBA00022737"/>
    </source>
</evidence>
<dbReference type="SMART" id="SM00028">
    <property type="entry name" value="TPR"/>
    <property type="match status" value="4"/>
</dbReference>
<dbReference type="InterPro" id="IPR011990">
    <property type="entry name" value="TPR-like_helical_dom_sf"/>
</dbReference>
<name>A0A7L4ZGV3_9FLAO</name>
<dbReference type="RefSeq" id="WP_160128715.1">
    <property type="nucleotide sequence ID" value="NZ_CP019288.1"/>
</dbReference>
<keyword evidence="2 3" id="KW-0802">TPR repeat</keyword>
<organism evidence="5 6">
    <name type="scientific">Kordia antarctica</name>
    <dbReference type="NCBI Taxonomy" id="1218801"/>
    <lineage>
        <taxon>Bacteria</taxon>
        <taxon>Pseudomonadati</taxon>
        <taxon>Bacteroidota</taxon>
        <taxon>Flavobacteriia</taxon>
        <taxon>Flavobacteriales</taxon>
        <taxon>Flavobacteriaceae</taxon>
        <taxon>Kordia</taxon>
    </lineage>
</organism>
<dbReference type="EC" id="3.4.-.-" evidence="5"/>
<accession>A0A7L4ZGV3</accession>
<dbReference type="AlphaFoldDB" id="A0A7L4ZGV3"/>
<evidence type="ECO:0000256" key="3">
    <source>
        <dbReference type="PROSITE-ProRule" id="PRU00339"/>
    </source>
</evidence>
<dbReference type="GO" id="GO:0008233">
    <property type="term" value="F:peptidase activity"/>
    <property type="evidence" value="ECO:0007669"/>
    <property type="project" value="UniProtKB-KW"/>
</dbReference>
<dbReference type="Proteomes" id="UP000464657">
    <property type="component" value="Chromosome"/>
</dbReference>
<evidence type="ECO:0000313" key="6">
    <source>
        <dbReference type="Proteomes" id="UP000464657"/>
    </source>
</evidence>
<keyword evidence="6" id="KW-1185">Reference proteome</keyword>
<dbReference type="PANTHER" id="PTHR44858:SF1">
    <property type="entry name" value="UDP-N-ACETYLGLUCOSAMINE--PEPTIDE N-ACETYLGLUCOSAMINYLTRANSFERASE SPINDLY-RELATED"/>
    <property type="match status" value="1"/>
</dbReference>
<dbReference type="InterPro" id="IPR050498">
    <property type="entry name" value="Ycf3"/>
</dbReference>
<dbReference type="PROSITE" id="PS50293">
    <property type="entry name" value="TPR_REGION"/>
    <property type="match status" value="1"/>
</dbReference>
<dbReference type="SUPFAM" id="SSF48452">
    <property type="entry name" value="TPR-like"/>
    <property type="match status" value="2"/>
</dbReference>
<keyword evidence="1" id="KW-0677">Repeat</keyword>
<dbReference type="PANTHER" id="PTHR44858">
    <property type="entry name" value="TETRATRICOPEPTIDE REPEAT PROTEIN 6"/>
    <property type="match status" value="1"/>
</dbReference>
<keyword evidence="5" id="KW-0645">Protease</keyword>